<proteinExistence type="predicted"/>
<evidence type="ECO:0000256" key="2">
    <source>
        <dbReference type="SAM" id="Phobius"/>
    </source>
</evidence>
<sequence>MSSRQEPLLNEVASEASEQSERGNDDEGHTTPMSILSRNPSTQYSSLPPRPISPARLETSPPKDRKCSAARFHLPPKPLKRRSTRRQKLALCAQILLILIILGGGSYLSREIIYWGDLAGRGAHDMDGDCENASASGIQGSFVVDTYIVRNLTFARAKILDLAWDTVIGQGMKFVHAWILYHVASRCLTAAMEKDAIPHSTHLSVQFSTVSLSSLWSSLSLLSAKRPLRVLCLGLWLLFGIAYVLTFAMIWSATTGYISGSSPTYTIAGSQFVSLRSSEFTLCWVLDDARVTHSGEQRVIKGPQAIEALTIHHDKPGQIWIEAEKLKALETPIGNDMDEFMDIWSYFVTKATLLALLHPVAMYGFKTTQDLDLKNINEMQNDVFNSSRINMFGDGQTLFDGFWASLTSISNIGGWQMEHAPRIAPEQRVNFGFLNSTTNVSAKKARFFRSNTTATNTTNTTNHLRYSSAISNLPYNSTIWLGGEQIQLPAPFLDASQPCSSWLRDNDMGFCLCINGNPVNERFDNVHFSGCISDTGYSWGFASQILGVALAFELVWIATTWMMWTWANQRSALVSMHRPGTGTLRNILDTAEAITAHIGDQHSAYTEKELAKQMERSPPLRYVVESRRDVEHIGLRPIMSSAKGEKGMRRRIQVDADTVYG</sequence>
<keyword evidence="2" id="KW-1133">Transmembrane helix</keyword>
<keyword evidence="2" id="KW-0472">Membrane</keyword>
<dbReference type="AlphaFoldDB" id="A0AAW0Q622"/>
<keyword evidence="2" id="KW-0812">Transmembrane</keyword>
<protein>
    <submittedName>
        <fullName evidence="3">Uncharacterized protein</fullName>
    </submittedName>
</protein>
<evidence type="ECO:0000256" key="1">
    <source>
        <dbReference type="SAM" id="MobiDB-lite"/>
    </source>
</evidence>
<feature type="compositionally biased region" description="Polar residues" evidence="1">
    <location>
        <begin position="31"/>
        <end position="46"/>
    </location>
</feature>
<dbReference type="Proteomes" id="UP001392437">
    <property type="component" value="Unassembled WGS sequence"/>
</dbReference>
<reference evidence="3 4" key="1">
    <citation type="submission" date="2023-01" db="EMBL/GenBank/DDBJ databases">
        <title>Analysis of 21 Apiospora genomes using comparative genomics revels a genus with tremendous synthesis potential of carbohydrate active enzymes and secondary metabolites.</title>
        <authorList>
            <person name="Sorensen T."/>
        </authorList>
    </citation>
    <scope>NUCLEOTIDE SEQUENCE [LARGE SCALE GENOMIC DNA]</scope>
    <source>
        <strain evidence="3 4">CBS 117206</strain>
    </source>
</reference>
<evidence type="ECO:0000313" key="3">
    <source>
        <dbReference type="EMBL" id="KAK8092930.1"/>
    </source>
</evidence>
<feature type="transmembrane region" description="Helical" evidence="2">
    <location>
        <begin position="89"/>
        <end position="108"/>
    </location>
</feature>
<name>A0AAW0Q622_9PEZI</name>
<comment type="caution">
    <text evidence="3">The sequence shown here is derived from an EMBL/GenBank/DDBJ whole genome shotgun (WGS) entry which is preliminary data.</text>
</comment>
<feature type="region of interest" description="Disordered" evidence="1">
    <location>
        <begin position="1"/>
        <end position="70"/>
    </location>
</feature>
<feature type="compositionally biased region" description="Basic and acidic residues" evidence="1">
    <location>
        <begin position="19"/>
        <end position="29"/>
    </location>
</feature>
<dbReference type="EMBL" id="JAQQWP010000012">
    <property type="protein sequence ID" value="KAK8092930.1"/>
    <property type="molecule type" value="Genomic_DNA"/>
</dbReference>
<organism evidence="3 4">
    <name type="scientific">Apiospora kogelbergensis</name>
    <dbReference type="NCBI Taxonomy" id="1337665"/>
    <lineage>
        <taxon>Eukaryota</taxon>
        <taxon>Fungi</taxon>
        <taxon>Dikarya</taxon>
        <taxon>Ascomycota</taxon>
        <taxon>Pezizomycotina</taxon>
        <taxon>Sordariomycetes</taxon>
        <taxon>Xylariomycetidae</taxon>
        <taxon>Amphisphaeriales</taxon>
        <taxon>Apiosporaceae</taxon>
        <taxon>Apiospora</taxon>
    </lineage>
</organism>
<feature type="transmembrane region" description="Helical" evidence="2">
    <location>
        <begin position="230"/>
        <end position="253"/>
    </location>
</feature>
<keyword evidence="4" id="KW-1185">Reference proteome</keyword>
<feature type="transmembrane region" description="Helical" evidence="2">
    <location>
        <begin position="545"/>
        <end position="567"/>
    </location>
</feature>
<evidence type="ECO:0000313" key="4">
    <source>
        <dbReference type="Proteomes" id="UP001392437"/>
    </source>
</evidence>
<gene>
    <name evidence="3" type="ORF">PG999_014517</name>
</gene>
<feature type="transmembrane region" description="Helical" evidence="2">
    <location>
        <begin position="343"/>
        <end position="365"/>
    </location>
</feature>
<accession>A0AAW0Q622</accession>